<keyword evidence="5" id="KW-0560">Oxidoreductase</keyword>
<dbReference type="Gene3D" id="3.40.50.720">
    <property type="entry name" value="NAD(P)-binding Rossmann-like Domain"/>
    <property type="match status" value="1"/>
</dbReference>
<keyword evidence="4" id="KW-0442">Lipid degradation</keyword>
<dbReference type="EMBL" id="JBHSAX010000003">
    <property type="protein sequence ID" value="MFC3960811.1"/>
    <property type="molecule type" value="Genomic_DNA"/>
</dbReference>
<evidence type="ECO:0000256" key="7">
    <source>
        <dbReference type="ARBA" id="ARBA00023098"/>
    </source>
</evidence>
<dbReference type="Pfam" id="PF00725">
    <property type="entry name" value="3HCDH"/>
    <property type="match status" value="1"/>
</dbReference>
<evidence type="ECO:0000313" key="13">
    <source>
        <dbReference type="EMBL" id="MFC3960811.1"/>
    </source>
</evidence>
<dbReference type="InterPro" id="IPR036291">
    <property type="entry name" value="NAD(P)-bd_dom_sf"/>
</dbReference>
<dbReference type="SUPFAM" id="SSF51735">
    <property type="entry name" value="NAD(P)-binding Rossmann-fold domains"/>
    <property type="match status" value="1"/>
</dbReference>
<evidence type="ECO:0000256" key="5">
    <source>
        <dbReference type="ARBA" id="ARBA00023002"/>
    </source>
</evidence>
<dbReference type="InterPro" id="IPR050136">
    <property type="entry name" value="FA_oxidation_alpha_subunit"/>
</dbReference>
<comment type="catalytic activity">
    <reaction evidence="10">
        <text>a (3S)-3-hydroxyacyl-CoA + NAD(+) = a 3-oxoacyl-CoA + NADH + H(+)</text>
        <dbReference type="Rhea" id="RHEA:22432"/>
        <dbReference type="ChEBI" id="CHEBI:15378"/>
        <dbReference type="ChEBI" id="CHEBI:57318"/>
        <dbReference type="ChEBI" id="CHEBI:57540"/>
        <dbReference type="ChEBI" id="CHEBI:57945"/>
        <dbReference type="ChEBI" id="CHEBI:90726"/>
        <dbReference type="EC" id="1.1.1.35"/>
    </reaction>
</comment>
<evidence type="ECO:0000256" key="1">
    <source>
        <dbReference type="ARBA" id="ARBA00005005"/>
    </source>
</evidence>
<evidence type="ECO:0000259" key="11">
    <source>
        <dbReference type="Pfam" id="PF00725"/>
    </source>
</evidence>
<keyword evidence="3" id="KW-0276">Fatty acid metabolism</keyword>
<dbReference type="RefSeq" id="WP_378610582.1">
    <property type="nucleotide sequence ID" value="NZ_JBHSAX010000003.1"/>
</dbReference>
<dbReference type="SUPFAM" id="SSF48179">
    <property type="entry name" value="6-phosphogluconate dehydrogenase C-terminal domain-like"/>
    <property type="match status" value="2"/>
</dbReference>
<dbReference type="Pfam" id="PF00378">
    <property type="entry name" value="ECH_1"/>
    <property type="match status" value="1"/>
</dbReference>
<feature type="domain" description="3-hydroxyacyl-CoA dehydrogenase C-terminal" evidence="11">
    <location>
        <begin position="490"/>
        <end position="584"/>
    </location>
</feature>
<keyword evidence="7" id="KW-0443">Lipid metabolism</keyword>
<gene>
    <name evidence="13" type="ORF">ACFO0B_02275</name>
</gene>
<comment type="similarity">
    <text evidence="2">In the central section; belongs to the 3-hydroxyacyl-CoA dehydrogenase family.</text>
</comment>
<accession>A0ABV8DLE9</accession>
<dbReference type="CDD" id="cd06558">
    <property type="entry name" value="crotonase-like"/>
    <property type="match status" value="1"/>
</dbReference>
<evidence type="ECO:0000256" key="9">
    <source>
        <dbReference type="ARBA" id="ARBA00023268"/>
    </source>
</evidence>
<evidence type="ECO:0000256" key="2">
    <source>
        <dbReference type="ARBA" id="ARBA00007005"/>
    </source>
</evidence>
<dbReference type="InterPro" id="IPR001753">
    <property type="entry name" value="Enoyl-CoA_hydra/iso"/>
</dbReference>
<dbReference type="InterPro" id="IPR006108">
    <property type="entry name" value="3HC_DH_C"/>
</dbReference>
<evidence type="ECO:0000313" key="14">
    <source>
        <dbReference type="Proteomes" id="UP001595696"/>
    </source>
</evidence>
<keyword evidence="14" id="KW-1185">Reference proteome</keyword>
<evidence type="ECO:0000256" key="10">
    <source>
        <dbReference type="ARBA" id="ARBA00049556"/>
    </source>
</evidence>
<evidence type="ECO:0000256" key="4">
    <source>
        <dbReference type="ARBA" id="ARBA00022963"/>
    </source>
</evidence>
<reference evidence="14" key="1">
    <citation type="journal article" date="2019" name="Int. J. Syst. Evol. Microbiol.">
        <title>The Global Catalogue of Microorganisms (GCM) 10K type strain sequencing project: providing services to taxonomists for standard genome sequencing and annotation.</title>
        <authorList>
            <consortium name="The Broad Institute Genomics Platform"/>
            <consortium name="The Broad Institute Genome Sequencing Center for Infectious Disease"/>
            <person name="Wu L."/>
            <person name="Ma J."/>
        </authorList>
    </citation>
    <scope>NUCLEOTIDE SEQUENCE [LARGE SCALE GENOMIC DNA]</scope>
    <source>
        <strain evidence="14">CGMCC 4.7330</strain>
    </source>
</reference>
<protein>
    <submittedName>
        <fullName evidence="13">3-hydroxyacyl-CoA dehydrogenase NAD-binding domain-containing protein</fullName>
    </submittedName>
</protein>
<dbReference type="Gene3D" id="3.90.226.10">
    <property type="entry name" value="2-enoyl-CoA Hydratase, Chain A, domain 1"/>
    <property type="match status" value="1"/>
</dbReference>
<evidence type="ECO:0000259" key="12">
    <source>
        <dbReference type="Pfam" id="PF02737"/>
    </source>
</evidence>
<comment type="caution">
    <text evidence="13">The sequence shown here is derived from an EMBL/GenBank/DDBJ whole genome shotgun (WGS) entry which is preliminary data.</text>
</comment>
<comment type="pathway">
    <text evidence="1">Lipid metabolism; fatty acid beta-oxidation.</text>
</comment>
<sequence>MNAPLTVRHEENSVAVVTFDDPRRSANTVTAAWADALETELNRLPEGLTGVVLTSAKRTFFAGGDLHDLHAAGPADVERLTSFADRVKALLRRLETLGVPVVAALAGSALGGGLEIALAAHRRIAVDDPAPRVGLPEVTLGLLPGGGGVVRTVRLLGLDTALHRVLLPGSTFPVRDAVELGLLDELVPDADALLPAALAWIHANPDAAQPWDRGAVAAPSDAELPAYTARLRAADRDAPSPAARNILSAAVESTQVDFDTACAVETRYFVEVATGQIATNIIQGTFLDRRTVRSGASRPPGFDPHEARFAAVLGAGMMGAGIALACAVAGIRVALKDVDAAAAERGRDHARKVLGTEVAAGRRTRESADAVLALITPTADVADLAGADLVIEAVFEDPALKHRVFGEVLDVVAPDALLASNTSTLPITGLADGVPRPEDFIGLHFFSPVERMELIEIVVGDKTSDATLAAAFDIAGQLGKTPIVVGDGRGFFTSRVILQRLTEAAAMIGEGVSPHSIEQASLQAGYPLGTLALLDEVTLSLPLTIRGQFRAAGFLPEHPGDAVLTTLTALDRRGRVAGAGFYEYADGRRQRLWPGLAELFPVAAEPADLVELRDRLLFAEALETARCREDGVLRSSADANVGSLLGIGYPTWTGGTAQFVTGYPGGPAAFAARARELAQRHGSRFEPPESIDA</sequence>
<feature type="domain" description="3-hydroxyacyl-CoA dehydrogenase NAD binding" evidence="12">
    <location>
        <begin position="311"/>
        <end position="487"/>
    </location>
</feature>
<dbReference type="PANTHER" id="PTHR43612:SF3">
    <property type="entry name" value="TRIFUNCTIONAL ENZYME SUBUNIT ALPHA, MITOCHONDRIAL"/>
    <property type="match status" value="1"/>
</dbReference>
<organism evidence="13 14">
    <name type="scientific">Nocardia jiangsuensis</name>
    <dbReference type="NCBI Taxonomy" id="1691563"/>
    <lineage>
        <taxon>Bacteria</taxon>
        <taxon>Bacillati</taxon>
        <taxon>Actinomycetota</taxon>
        <taxon>Actinomycetes</taxon>
        <taxon>Mycobacteriales</taxon>
        <taxon>Nocardiaceae</taxon>
        <taxon>Nocardia</taxon>
    </lineage>
</organism>
<keyword evidence="8" id="KW-0456">Lyase</keyword>
<dbReference type="Proteomes" id="UP001595696">
    <property type="component" value="Unassembled WGS sequence"/>
</dbReference>
<keyword evidence="6" id="KW-0520">NAD</keyword>
<dbReference type="Pfam" id="PF02737">
    <property type="entry name" value="3HCDH_N"/>
    <property type="match status" value="1"/>
</dbReference>
<dbReference type="Gene3D" id="1.10.1040.50">
    <property type="match status" value="1"/>
</dbReference>
<proteinExistence type="inferred from homology"/>
<dbReference type="InterPro" id="IPR008927">
    <property type="entry name" value="6-PGluconate_DH-like_C_sf"/>
</dbReference>
<keyword evidence="9" id="KW-0511">Multifunctional enzyme</keyword>
<dbReference type="InterPro" id="IPR006176">
    <property type="entry name" value="3-OHacyl-CoA_DH_NAD-bd"/>
</dbReference>
<evidence type="ECO:0000256" key="3">
    <source>
        <dbReference type="ARBA" id="ARBA00022832"/>
    </source>
</evidence>
<dbReference type="SUPFAM" id="SSF52096">
    <property type="entry name" value="ClpP/crotonase"/>
    <property type="match status" value="1"/>
</dbReference>
<name>A0ABV8DLE9_9NOCA</name>
<dbReference type="PANTHER" id="PTHR43612">
    <property type="entry name" value="TRIFUNCTIONAL ENZYME SUBUNIT ALPHA"/>
    <property type="match status" value="1"/>
</dbReference>
<evidence type="ECO:0000256" key="8">
    <source>
        <dbReference type="ARBA" id="ARBA00023239"/>
    </source>
</evidence>
<dbReference type="InterPro" id="IPR029045">
    <property type="entry name" value="ClpP/crotonase-like_dom_sf"/>
</dbReference>
<evidence type="ECO:0000256" key="6">
    <source>
        <dbReference type="ARBA" id="ARBA00023027"/>
    </source>
</evidence>